<dbReference type="Gene3D" id="1.10.260.40">
    <property type="entry name" value="lambda repressor-like DNA-binding domains"/>
    <property type="match status" value="1"/>
</dbReference>
<name>A0A412FQ24_9FIRM</name>
<keyword evidence="3" id="KW-1185">Reference proteome</keyword>
<comment type="caution">
    <text evidence="2">The sequence shown here is derived from an EMBL/GenBank/DDBJ whole genome shotgun (WGS) entry which is preliminary data.</text>
</comment>
<feature type="domain" description="HTH cro/C1-type" evidence="1">
    <location>
        <begin position="11"/>
        <end position="66"/>
    </location>
</feature>
<dbReference type="RefSeq" id="WP_006058133.1">
    <property type="nucleotide sequence ID" value="NZ_CABJCV010000021.1"/>
</dbReference>
<proteinExistence type="predicted"/>
<dbReference type="Proteomes" id="UP000284178">
    <property type="component" value="Unassembled WGS sequence"/>
</dbReference>
<accession>A0A412FQ24</accession>
<dbReference type="EMBL" id="QRUP01000021">
    <property type="protein sequence ID" value="RGR70260.1"/>
    <property type="molecule type" value="Genomic_DNA"/>
</dbReference>
<dbReference type="InterPro" id="IPR001387">
    <property type="entry name" value="Cro/C1-type_HTH"/>
</dbReference>
<evidence type="ECO:0000259" key="1">
    <source>
        <dbReference type="PROSITE" id="PS50943"/>
    </source>
</evidence>
<protein>
    <submittedName>
        <fullName evidence="2">XRE family transcriptional regulator</fullName>
    </submittedName>
</protein>
<dbReference type="GeneID" id="83016520"/>
<dbReference type="PROSITE" id="PS50943">
    <property type="entry name" value="HTH_CROC1"/>
    <property type="match status" value="1"/>
</dbReference>
<evidence type="ECO:0000313" key="3">
    <source>
        <dbReference type="Proteomes" id="UP000284178"/>
    </source>
</evidence>
<dbReference type="GO" id="GO:0003677">
    <property type="term" value="F:DNA binding"/>
    <property type="evidence" value="ECO:0007669"/>
    <property type="project" value="InterPro"/>
</dbReference>
<organism evidence="2 3">
    <name type="scientific">Holdemania filiformis</name>
    <dbReference type="NCBI Taxonomy" id="61171"/>
    <lineage>
        <taxon>Bacteria</taxon>
        <taxon>Bacillati</taxon>
        <taxon>Bacillota</taxon>
        <taxon>Erysipelotrichia</taxon>
        <taxon>Erysipelotrichales</taxon>
        <taxon>Erysipelotrichaceae</taxon>
        <taxon>Holdemania</taxon>
    </lineage>
</organism>
<dbReference type="SMART" id="SM00530">
    <property type="entry name" value="HTH_XRE"/>
    <property type="match status" value="1"/>
</dbReference>
<evidence type="ECO:0000313" key="2">
    <source>
        <dbReference type="EMBL" id="RGR70260.1"/>
    </source>
</evidence>
<dbReference type="CDD" id="cd00093">
    <property type="entry name" value="HTH_XRE"/>
    <property type="match status" value="1"/>
</dbReference>
<reference evidence="2 3" key="1">
    <citation type="submission" date="2018-08" db="EMBL/GenBank/DDBJ databases">
        <title>A genome reference for cultivated species of the human gut microbiota.</title>
        <authorList>
            <person name="Zou Y."/>
            <person name="Xue W."/>
            <person name="Luo G."/>
        </authorList>
    </citation>
    <scope>NUCLEOTIDE SEQUENCE [LARGE SCALE GENOMIC DNA]</scope>
    <source>
        <strain evidence="2 3">AF24-29</strain>
    </source>
</reference>
<dbReference type="AlphaFoldDB" id="A0A412FQ24"/>
<gene>
    <name evidence="2" type="ORF">DWY25_14050</name>
</gene>
<sequence>MKLNEATLKRIDELRAQRGWTYYELAKVSGVSKNTFYNYKREPDKYLTLHTCCKILGAFDMSFSQFFDSELFDNLEDGL</sequence>
<dbReference type="InterPro" id="IPR010982">
    <property type="entry name" value="Lambda_DNA-bd_dom_sf"/>
</dbReference>
<dbReference type="SUPFAM" id="SSF47413">
    <property type="entry name" value="lambda repressor-like DNA-binding domains"/>
    <property type="match status" value="1"/>
</dbReference>
<dbReference type="Pfam" id="PF13443">
    <property type="entry name" value="HTH_26"/>
    <property type="match status" value="1"/>
</dbReference>